<keyword evidence="2" id="KW-1185">Reference proteome</keyword>
<dbReference type="RefSeq" id="WP_160962494.1">
    <property type="nucleotide sequence ID" value="NZ_WVUD01000032.1"/>
</dbReference>
<comment type="caution">
    <text evidence="1">The sequence shown here is derived from an EMBL/GenBank/DDBJ whole genome shotgun (WGS) entry which is preliminary data.</text>
</comment>
<protein>
    <submittedName>
        <fullName evidence="1">Alpha/beta fold hydrolase</fullName>
    </submittedName>
</protein>
<dbReference type="Proteomes" id="UP000482487">
    <property type="component" value="Unassembled WGS sequence"/>
</dbReference>
<keyword evidence="1" id="KW-0378">Hydrolase</keyword>
<accession>A0A7C9MQE3</accession>
<dbReference type="OrthoDB" id="9799552at2"/>
<proteinExistence type="predicted"/>
<organism evidence="1 2">
    <name type="scientific">Solidesulfovibrio aerotolerans</name>
    <dbReference type="NCBI Taxonomy" id="295255"/>
    <lineage>
        <taxon>Bacteria</taxon>
        <taxon>Pseudomonadati</taxon>
        <taxon>Thermodesulfobacteriota</taxon>
        <taxon>Desulfovibrionia</taxon>
        <taxon>Desulfovibrionales</taxon>
        <taxon>Desulfovibrionaceae</taxon>
        <taxon>Solidesulfovibrio</taxon>
    </lineage>
</organism>
<dbReference type="SUPFAM" id="SSF53474">
    <property type="entry name" value="alpha/beta-Hydrolases"/>
    <property type="match status" value="1"/>
</dbReference>
<evidence type="ECO:0000313" key="1">
    <source>
        <dbReference type="EMBL" id="MYL84452.1"/>
    </source>
</evidence>
<name>A0A7C9MQE3_9BACT</name>
<dbReference type="Gene3D" id="3.40.50.1820">
    <property type="entry name" value="alpha/beta hydrolase"/>
    <property type="match status" value="1"/>
</dbReference>
<reference evidence="1 2" key="1">
    <citation type="submission" date="2020-01" db="EMBL/GenBank/DDBJ databases">
        <title>Genome sequence of Desulfovibrio aerotolerans DSM 16695(T).</title>
        <authorList>
            <person name="Karnachuk O."/>
            <person name="Avakyan M."/>
            <person name="Mardanov A."/>
            <person name="Kadnikov V."/>
            <person name="Ravin N."/>
        </authorList>
    </citation>
    <scope>NUCLEOTIDE SEQUENCE [LARGE SCALE GENOMIC DNA]</scope>
    <source>
        <strain evidence="1 2">DSM 16695</strain>
    </source>
</reference>
<dbReference type="GO" id="GO:0016787">
    <property type="term" value="F:hydrolase activity"/>
    <property type="evidence" value="ECO:0007669"/>
    <property type="project" value="UniProtKB-KW"/>
</dbReference>
<dbReference type="EMBL" id="WVUD01000032">
    <property type="protein sequence ID" value="MYL84452.1"/>
    <property type="molecule type" value="Genomic_DNA"/>
</dbReference>
<evidence type="ECO:0000313" key="2">
    <source>
        <dbReference type="Proteomes" id="UP000482487"/>
    </source>
</evidence>
<sequence length="200" mass="21330">MTDVFFCSGFAGPEALYPGLSGRWQFAAPFLDGNEAALLALIRASRARVLAGWSTGAHLLLKYAAELFPRFERVVLFAPFLRFTDCFPARLTRAMAANMAQDPERTVRGFWKNCGIDAPPAWNPAWAALLADGLAYLLVSEAPATPLAAGHVTIISGATDRIVRPAAIANVMAALPGAGRVEHAGGHFPGLALVTDTLWP</sequence>
<dbReference type="InterPro" id="IPR029058">
    <property type="entry name" value="AB_hydrolase_fold"/>
</dbReference>
<gene>
    <name evidence="1" type="ORF">GTA51_15105</name>
</gene>
<dbReference type="AlphaFoldDB" id="A0A7C9MQE3"/>